<reference evidence="3" key="1">
    <citation type="journal article" date="2013" name="Nature">
        <title>Pan genome of the phytoplankton Emiliania underpins its global distribution.</title>
        <authorList>
            <person name="Read B.A."/>
            <person name="Kegel J."/>
            <person name="Klute M.J."/>
            <person name="Kuo A."/>
            <person name="Lefebvre S.C."/>
            <person name="Maumus F."/>
            <person name="Mayer C."/>
            <person name="Miller J."/>
            <person name="Monier A."/>
            <person name="Salamov A."/>
            <person name="Young J."/>
            <person name="Aguilar M."/>
            <person name="Claverie J.M."/>
            <person name="Frickenhaus S."/>
            <person name="Gonzalez K."/>
            <person name="Herman E.K."/>
            <person name="Lin Y.C."/>
            <person name="Napier J."/>
            <person name="Ogata H."/>
            <person name="Sarno A.F."/>
            <person name="Shmutz J."/>
            <person name="Schroeder D."/>
            <person name="de Vargas C."/>
            <person name="Verret F."/>
            <person name="von Dassow P."/>
            <person name="Valentin K."/>
            <person name="Van de Peer Y."/>
            <person name="Wheeler G."/>
            <person name="Dacks J.B."/>
            <person name="Delwiche C.F."/>
            <person name="Dyhrman S.T."/>
            <person name="Glockner G."/>
            <person name="John U."/>
            <person name="Richards T."/>
            <person name="Worden A.Z."/>
            <person name="Zhang X."/>
            <person name="Grigoriev I.V."/>
            <person name="Allen A.E."/>
            <person name="Bidle K."/>
            <person name="Borodovsky M."/>
            <person name="Bowler C."/>
            <person name="Brownlee C."/>
            <person name="Cock J.M."/>
            <person name="Elias M."/>
            <person name="Gladyshev V.N."/>
            <person name="Groth M."/>
            <person name="Guda C."/>
            <person name="Hadaegh A."/>
            <person name="Iglesias-Rodriguez M.D."/>
            <person name="Jenkins J."/>
            <person name="Jones B.M."/>
            <person name="Lawson T."/>
            <person name="Leese F."/>
            <person name="Lindquist E."/>
            <person name="Lobanov A."/>
            <person name="Lomsadze A."/>
            <person name="Malik S.B."/>
            <person name="Marsh M.E."/>
            <person name="Mackinder L."/>
            <person name="Mock T."/>
            <person name="Mueller-Roeber B."/>
            <person name="Pagarete A."/>
            <person name="Parker M."/>
            <person name="Probert I."/>
            <person name="Quesneville H."/>
            <person name="Raines C."/>
            <person name="Rensing S.A."/>
            <person name="Riano-Pachon D.M."/>
            <person name="Richier S."/>
            <person name="Rokitta S."/>
            <person name="Shiraiwa Y."/>
            <person name="Soanes D.M."/>
            <person name="van der Giezen M."/>
            <person name="Wahlund T.M."/>
            <person name="Williams B."/>
            <person name="Wilson W."/>
            <person name="Wolfe G."/>
            <person name="Wurch L.L."/>
        </authorList>
    </citation>
    <scope>NUCLEOTIDE SEQUENCE</scope>
</reference>
<organism evidence="2 3">
    <name type="scientific">Emiliania huxleyi (strain CCMP1516)</name>
    <dbReference type="NCBI Taxonomy" id="280463"/>
    <lineage>
        <taxon>Eukaryota</taxon>
        <taxon>Haptista</taxon>
        <taxon>Haptophyta</taxon>
        <taxon>Prymnesiophyceae</taxon>
        <taxon>Isochrysidales</taxon>
        <taxon>Noelaerhabdaceae</taxon>
        <taxon>Emiliania</taxon>
    </lineage>
</organism>
<dbReference type="PaxDb" id="2903-EOD29222"/>
<evidence type="ECO:0000313" key="2">
    <source>
        <dbReference type="EnsemblProtists" id="EOD29222"/>
    </source>
</evidence>
<evidence type="ECO:0000256" key="1">
    <source>
        <dbReference type="SAM" id="Phobius"/>
    </source>
</evidence>
<dbReference type="GeneID" id="19046571"/>
<reference evidence="2" key="2">
    <citation type="submission" date="2024-10" db="UniProtKB">
        <authorList>
            <consortium name="EnsemblProtists"/>
        </authorList>
    </citation>
    <scope>IDENTIFICATION</scope>
</reference>
<dbReference type="Proteomes" id="UP000013827">
    <property type="component" value="Unassembled WGS sequence"/>
</dbReference>
<dbReference type="RefSeq" id="XP_005781651.1">
    <property type="nucleotide sequence ID" value="XM_005781594.1"/>
</dbReference>
<feature type="transmembrane region" description="Helical" evidence="1">
    <location>
        <begin position="153"/>
        <end position="173"/>
    </location>
</feature>
<keyword evidence="1" id="KW-0812">Transmembrane</keyword>
<feature type="transmembrane region" description="Helical" evidence="1">
    <location>
        <begin position="121"/>
        <end position="141"/>
    </location>
</feature>
<keyword evidence="3" id="KW-1185">Reference proteome</keyword>
<keyword evidence="1" id="KW-1133">Transmembrane helix</keyword>
<feature type="transmembrane region" description="Helical" evidence="1">
    <location>
        <begin position="179"/>
        <end position="203"/>
    </location>
</feature>
<keyword evidence="1" id="KW-0472">Membrane</keyword>
<dbReference type="AlphaFoldDB" id="A0A0D3K0D7"/>
<feature type="transmembrane region" description="Helical" evidence="1">
    <location>
        <begin position="60"/>
        <end position="80"/>
    </location>
</feature>
<accession>A0A0D3K0D7</accession>
<proteinExistence type="predicted"/>
<evidence type="ECO:0000313" key="3">
    <source>
        <dbReference type="Proteomes" id="UP000013827"/>
    </source>
</evidence>
<dbReference type="HOGENOM" id="CLU_1263599_0_0_1"/>
<sequence>MAERSVGQLGGERSLVSNKEFQSIAYGYPQRTAKNLLDESPLPPAPEAKVVVIRLVDANALALMAFGFSTLMFAAFLCDWKDLGDSNSDRYGFAYIPDMLTWGVSLSLTVSGIIQGLNDDLLGFSSYLFHAAMLGTIGYNFEENLLGNTTTRFDMIAWLCYAATWINLVFALMAVKIAALFGVLYLTVANMFFFVGLNFHGVFDHYGPQARQLTRDRYQ</sequence>
<dbReference type="EnsemblProtists" id="EOD29222">
    <property type="protein sequence ID" value="EOD29222"/>
    <property type="gene ID" value="EMIHUDRAFT_99664"/>
</dbReference>
<dbReference type="KEGG" id="ehx:EMIHUDRAFT_99664"/>
<name>A0A0D3K0D7_EMIH1</name>
<protein>
    <submittedName>
        <fullName evidence="2">Uncharacterized protein</fullName>
    </submittedName>
</protein>
<feature type="transmembrane region" description="Helical" evidence="1">
    <location>
        <begin position="92"/>
        <end position="115"/>
    </location>
</feature>